<dbReference type="Pfam" id="PF13177">
    <property type="entry name" value="DNA_pol3_delta2"/>
    <property type="match status" value="1"/>
</dbReference>
<sequence length="558" mass="60382">MTGQAITDPALAAQVFYRKWRPSSFSQLVGQEHVSSTLRQSIKQGRVSHSYLFCGPRGSGKTTTARIIAKGVNCLDIQDGDACDVCTNCRSINGGQFMDIIELDAASNRGIDEIRDIREKVTFSPAQGQRKVYIIDEAHMLTDAASNAFLKTLEEPPPHVIFVLCTTEAHRILPTIISRCQRFDFRRIGSELIYGRLTDITEAEGVNVDPEAIRLVAHHAAGSLRDAENLLEQLVVSAAADGVTLKQVEELLGLDNGESSLELVKYLLMGNTSAALSTVNRAAWAGTDLRQLHKQTIELLRAVMHLQWGSEDAVDLSEGVTAQLKELVGNLPPWRIVRGLKIWGDVNMRYDAPSTLPLELAVVEFCDDTAPPAAQAAPAPSSRTAAPAQANRAQASQPPAQRRATGEARPAAARPAASTAQPQSPRRLTPDAGPISELGIQWLAALKVLGRLKGKKYNLGALLRDCKANAVSLEGNTLVLGFSNKANLERMQEEMEDPSSRRQVSDAVTEAFGTAYELRIDMAYGGGATTNTAKTAQQSSLVRTALGMGARVLEEIEE</sequence>
<dbReference type="InterPro" id="IPR050238">
    <property type="entry name" value="DNA_Rep/Repair_Clamp_Loader"/>
</dbReference>
<name>A0A381NTW2_9ZZZZ</name>
<evidence type="ECO:0000256" key="2">
    <source>
        <dbReference type="ARBA" id="ARBA00012417"/>
    </source>
</evidence>
<dbReference type="Gene3D" id="1.10.8.60">
    <property type="match status" value="1"/>
</dbReference>
<evidence type="ECO:0000256" key="5">
    <source>
        <dbReference type="ARBA" id="ARBA00022705"/>
    </source>
</evidence>
<evidence type="ECO:0000256" key="10">
    <source>
        <dbReference type="ARBA" id="ARBA00022932"/>
    </source>
</evidence>
<dbReference type="GO" id="GO:0006261">
    <property type="term" value="P:DNA-templated DNA replication"/>
    <property type="evidence" value="ECO:0007669"/>
    <property type="project" value="TreeGrafter"/>
</dbReference>
<keyword evidence="5" id="KW-0235">DNA replication</keyword>
<dbReference type="InterPro" id="IPR003593">
    <property type="entry name" value="AAA+_ATPase"/>
</dbReference>
<dbReference type="GO" id="GO:0003887">
    <property type="term" value="F:DNA-directed DNA polymerase activity"/>
    <property type="evidence" value="ECO:0007669"/>
    <property type="project" value="UniProtKB-KW"/>
</dbReference>
<comment type="catalytic activity">
    <reaction evidence="11">
        <text>DNA(n) + a 2'-deoxyribonucleoside 5'-triphosphate = DNA(n+1) + diphosphate</text>
        <dbReference type="Rhea" id="RHEA:22508"/>
        <dbReference type="Rhea" id="RHEA-COMP:17339"/>
        <dbReference type="Rhea" id="RHEA-COMP:17340"/>
        <dbReference type="ChEBI" id="CHEBI:33019"/>
        <dbReference type="ChEBI" id="CHEBI:61560"/>
        <dbReference type="ChEBI" id="CHEBI:173112"/>
        <dbReference type="EC" id="2.7.7.7"/>
    </reaction>
</comment>
<gene>
    <name evidence="14" type="ORF">METZ01_LOCUS10930</name>
</gene>
<keyword evidence="3" id="KW-0808">Transferase</keyword>
<evidence type="ECO:0000256" key="3">
    <source>
        <dbReference type="ARBA" id="ARBA00022679"/>
    </source>
</evidence>
<dbReference type="CDD" id="cd00009">
    <property type="entry name" value="AAA"/>
    <property type="match status" value="1"/>
</dbReference>
<dbReference type="Gene3D" id="3.40.50.300">
    <property type="entry name" value="P-loop containing nucleotide triphosphate hydrolases"/>
    <property type="match status" value="1"/>
</dbReference>
<protein>
    <recommendedName>
        <fullName evidence="2">DNA-directed DNA polymerase</fullName>
        <ecNumber evidence="2">2.7.7.7</ecNumber>
    </recommendedName>
</protein>
<evidence type="ECO:0000256" key="1">
    <source>
        <dbReference type="ARBA" id="ARBA00006360"/>
    </source>
</evidence>
<keyword evidence="9" id="KW-0067">ATP-binding</keyword>
<dbReference type="PANTHER" id="PTHR11669:SF0">
    <property type="entry name" value="PROTEIN STICHEL-LIKE 2"/>
    <property type="match status" value="1"/>
</dbReference>
<dbReference type="SUPFAM" id="SSF48019">
    <property type="entry name" value="post-AAA+ oligomerization domain-like"/>
    <property type="match status" value="1"/>
</dbReference>
<dbReference type="PANTHER" id="PTHR11669">
    <property type="entry name" value="REPLICATION FACTOR C / DNA POLYMERASE III GAMMA-TAU SUBUNIT"/>
    <property type="match status" value="1"/>
</dbReference>
<dbReference type="InterPro" id="IPR012763">
    <property type="entry name" value="DNA_pol_III_sug/sutau_N"/>
</dbReference>
<keyword evidence="8" id="KW-0862">Zinc</keyword>
<feature type="compositionally biased region" description="Low complexity" evidence="12">
    <location>
        <begin position="371"/>
        <end position="426"/>
    </location>
</feature>
<dbReference type="GO" id="GO:0046872">
    <property type="term" value="F:metal ion binding"/>
    <property type="evidence" value="ECO:0007669"/>
    <property type="project" value="UniProtKB-KW"/>
</dbReference>
<dbReference type="InterPro" id="IPR027417">
    <property type="entry name" value="P-loop_NTPase"/>
</dbReference>
<evidence type="ECO:0000313" key="14">
    <source>
        <dbReference type="EMBL" id="SUZ58076.1"/>
    </source>
</evidence>
<evidence type="ECO:0000256" key="9">
    <source>
        <dbReference type="ARBA" id="ARBA00022840"/>
    </source>
</evidence>
<dbReference type="Pfam" id="PF12169">
    <property type="entry name" value="DNA_pol3_gamma3"/>
    <property type="match status" value="1"/>
</dbReference>
<evidence type="ECO:0000256" key="11">
    <source>
        <dbReference type="ARBA" id="ARBA00049244"/>
    </source>
</evidence>
<keyword evidence="10" id="KW-0239">DNA-directed DNA polymerase</keyword>
<dbReference type="GO" id="GO:0005524">
    <property type="term" value="F:ATP binding"/>
    <property type="evidence" value="ECO:0007669"/>
    <property type="project" value="UniProtKB-KW"/>
</dbReference>
<dbReference type="InterPro" id="IPR022754">
    <property type="entry name" value="DNA_pol_III_gamma-3"/>
</dbReference>
<keyword evidence="6" id="KW-0479">Metal-binding</keyword>
<evidence type="ECO:0000256" key="8">
    <source>
        <dbReference type="ARBA" id="ARBA00022833"/>
    </source>
</evidence>
<evidence type="ECO:0000256" key="4">
    <source>
        <dbReference type="ARBA" id="ARBA00022695"/>
    </source>
</evidence>
<dbReference type="Gene3D" id="1.20.272.10">
    <property type="match status" value="1"/>
</dbReference>
<dbReference type="CDD" id="cd18137">
    <property type="entry name" value="HLD_clamp_pol_III_gamma_tau"/>
    <property type="match status" value="1"/>
</dbReference>
<dbReference type="SMART" id="SM00382">
    <property type="entry name" value="AAA"/>
    <property type="match status" value="1"/>
</dbReference>
<evidence type="ECO:0000256" key="6">
    <source>
        <dbReference type="ARBA" id="ARBA00022723"/>
    </source>
</evidence>
<comment type="similarity">
    <text evidence="1">Belongs to the DnaX/STICHEL family.</text>
</comment>
<evidence type="ECO:0000259" key="13">
    <source>
        <dbReference type="SMART" id="SM00382"/>
    </source>
</evidence>
<dbReference type="FunFam" id="1.10.8.60:FF:000013">
    <property type="entry name" value="DNA polymerase III subunit gamma/tau"/>
    <property type="match status" value="1"/>
</dbReference>
<dbReference type="SUPFAM" id="SSF52540">
    <property type="entry name" value="P-loop containing nucleoside triphosphate hydrolases"/>
    <property type="match status" value="1"/>
</dbReference>
<dbReference type="GO" id="GO:0009360">
    <property type="term" value="C:DNA polymerase III complex"/>
    <property type="evidence" value="ECO:0007669"/>
    <property type="project" value="InterPro"/>
</dbReference>
<dbReference type="Pfam" id="PF22608">
    <property type="entry name" value="DNAX_ATPase_lid"/>
    <property type="match status" value="1"/>
</dbReference>
<dbReference type="EC" id="2.7.7.7" evidence="2"/>
<proteinExistence type="inferred from homology"/>
<keyword evidence="7" id="KW-0547">Nucleotide-binding</keyword>
<feature type="domain" description="AAA+ ATPase" evidence="13">
    <location>
        <begin position="47"/>
        <end position="189"/>
    </location>
</feature>
<dbReference type="FunFam" id="3.40.50.300:FF:000014">
    <property type="entry name" value="DNA polymerase III subunit gamma/tau"/>
    <property type="match status" value="1"/>
</dbReference>
<dbReference type="NCBIfam" id="NF004046">
    <property type="entry name" value="PRK05563.1"/>
    <property type="match status" value="1"/>
</dbReference>
<organism evidence="14">
    <name type="scientific">marine metagenome</name>
    <dbReference type="NCBI Taxonomy" id="408172"/>
    <lineage>
        <taxon>unclassified sequences</taxon>
        <taxon>metagenomes</taxon>
        <taxon>ecological metagenomes</taxon>
    </lineage>
</organism>
<evidence type="ECO:0000256" key="7">
    <source>
        <dbReference type="ARBA" id="ARBA00022741"/>
    </source>
</evidence>
<accession>A0A381NTW2</accession>
<dbReference type="InterPro" id="IPR008921">
    <property type="entry name" value="DNA_pol3_clamp-load_cplx_C"/>
</dbReference>
<feature type="region of interest" description="Disordered" evidence="12">
    <location>
        <begin position="371"/>
        <end position="433"/>
    </location>
</feature>
<dbReference type="EMBL" id="UINC01000596">
    <property type="protein sequence ID" value="SUZ58076.1"/>
    <property type="molecule type" value="Genomic_DNA"/>
</dbReference>
<dbReference type="InterPro" id="IPR045085">
    <property type="entry name" value="HLD_clamp_pol_III_gamma_tau"/>
</dbReference>
<reference evidence="14" key="1">
    <citation type="submission" date="2018-05" db="EMBL/GenBank/DDBJ databases">
        <authorList>
            <person name="Lanie J.A."/>
            <person name="Ng W.-L."/>
            <person name="Kazmierczak K.M."/>
            <person name="Andrzejewski T.M."/>
            <person name="Davidsen T.M."/>
            <person name="Wayne K.J."/>
            <person name="Tettelin H."/>
            <person name="Glass J.I."/>
            <person name="Rusch D."/>
            <person name="Podicherti R."/>
            <person name="Tsui H.-C.T."/>
            <person name="Winkler M.E."/>
        </authorList>
    </citation>
    <scope>NUCLEOTIDE SEQUENCE</scope>
</reference>
<keyword evidence="4" id="KW-0548">Nucleotidyltransferase</keyword>
<evidence type="ECO:0000256" key="12">
    <source>
        <dbReference type="SAM" id="MobiDB-lite"/>
    </source>
</evidence>
<dbReference type="AlphaFoldDB" id="A0A381NTW2"/>
<dbReference type="NCBIfam" id="TIGR02397">
    <property type="entry name" value="dnaX_nterm"/>
    <property type="match status" value="1"/>
</dbReference>
<dbReference type="GO" id="GO:0003677">
    <property type="term" value="F:DNA binding"/>
    <property type="evidence" value="ECO:0007669"/>
    <property type="project" value="InterPro"/>
</dbReference>